<dbReference type="GO" id="GO:0043041">
    <property type="term" value="P:amino acid activation for nonribosomal peptide biosynthetic process"/>
    <property type="evidence" value="ECO:0007669"/>
    <property type="project" value="TreeGrafter"/>
</dbReference>
<evidence type="ECO:0000256" key="3">
    <source>
        <dbReference type="ARBA" id="ARBA00022598"/>
    </source>
</evidence>
<protein>
    <submittedName>
        <fullName evidence="4">AMP-dependent synthetase/ligase</fullName>
    </submittedName>
</protein>
<proteinExistence type="predicted"/>
<dbReference type="RefSeq" id="XP_056753610.1">
    <property type="nucleotide sequence ID" value="XM_056897825.1"/>
</dbReference>
<dbReference type="AlphaFoldDB" id="A0AAD6E827"/>
<evidence type="ECO:0000256" key="1">
    <source>
        <dbReference type="ARBA" id="ARBA00022450"/>
    </source>
</evidence>
<dbReference type="EMBL" id="JAQJAE010000003">
    <property type="protein sequence ID" value="KAJ5603812.1"/>
    <property type="molecule type" value="Genomic_DNA"/>
</dbReference>
<dbReference type="GeneID" id="81588067"/>
<evidence type="ECO:0000313" key="5">
    <source>
        <dbReference type="Proteomes" id="UP001213799"/>
    </source>
</evidence>
<keyword evidence="2" id="KW-0597">Phosphoprotein</keyword>
<dbReference type="GO" id="GO:0005737">
    <property type="term" value="C:cytoplasm"/>
    <property type="evidence" value="ECO:0007669"/>
    <property type="project" value="TreeGrafter"/>
</dbReference>
<keyword evidence="3" id="KW-0436">Ligase</keyword>
<dbReference type="GO" id="GO:0016874">
    <property type="term" value="F:ligase activity"/>
    <property type="evidence" value="ECO:0007669"/>
    <property type="project" value="UniProtKB-KW"/>
</dbReference>
<gene>
    <name evidence="4" type="ORF">N7537_006768</name>
</gene>
<dbReference type="InterPro" id="IPR042099">
    <property type="entry name" value="ANL_N_sf"/>
</dbReference>
<keyword evidence="1" id="KW-0596">Phosphopantetheine</keyword>
<keyword evidence="5" id="KW-1185">Reference proteome</keyword>
<reference evidence="4" key="2">
    <citation type="submission" date="2023-01" db="EMBL/GenBank/DDBJ databases">
        <authorList>
            <person name="Petersen C."/>
        </authorList>
    </citation>
    <scope>NUCLEOTIDE SEQUENCE</scope>
    <source>
        <strain evidence="4">IBT 12815</strain>
    </source>
</reference>
<name>A0AAD6E827_9EURO</name>
<dbReference type="PANTHER" id="PTHR45527:SF3">
    <property type="entry name" value="SIDEROPHORE SYNTHETASE (EUROFUNG)"/>
    <property type="match status" value="1"/>
</dbReference>
<dbReference type="Gene3D" id="3.40.50.12780">
    <property type="entry name" value="N-terminal domain of ligase-like"/>
    <property type="match status" value="1"/>
</dbReference>
<sequence length="97" mass="10186">MGTGRSLVIEHAAVCTGWDTKNPPAGLKRDGPSMVFQFVTHAFAVSVIDYLGTLIQGGYLCLPSEGQLQNDMAGAIRPLGATVITMTPSIARILDPG</sequence>
<dbReference type="Proteomes" id="UP001213799">
    <property type="component" value="Unassembled WGS sequence"/>
</dbReference>
<evidence type="ECO:0000256" key="2">
    <source>
        <dbReference type="ARBA" id="ARBA00022553"/>
    </source>
</evidence>
<evidence type="ECO:0000313" key="4">
    <source>
        <dbReference type="EMBL" id="KAJ5603812.1"/>
    </source>
</evidence>
<dbReference type="PANTHER" id="PTHR45527">
    <property type="entry name" value="NONRIBOSOMAL PEPTIDE SYNTHETASE"/>
    <property type="match status" value="1"/>
</dbReference>
<reference evidence="4" key="1">
    <citation type="journal article" date="2023" name="IMA Fungus">
        <title>Comparative genomic study of the Penicillium genus elucidates a diverse pangenome and 15 lateral gene transfer events.</title>
        <authorList>
            <person name="Petersen C."/>
            <person name="Sorensen T."/>
            <person name="Nielsen M.R."/>
            <person name="Sondergaard T.E."/>
            <person name="Sorensen J.L."/>
            <person name="Fitzpatrick D.A."/>
            <person name="Frisvad J.C."/>
            <person name="Nielsen K.L."/>
        </authorList>
    </citation>
    <scope>NUCLEOTIDE SEQUENCE</scope>
    <source>
        <strain evidence="4">IBT 12815</strain>
    </source>
</reference>
<dbReference type="SUPFAM" id="SSF56801">
    <property type="entry name" value="Acetyl-CoA synthetase-like"/>
    <property type="match status" value="1"/>
</dbReference>
<comment type="caution">
    <text evidence="4">The sequence shown here is derived from an EMBL/GenBank/DDBJ whole genome shotgun (WGS) entry which is preliminary data.</text>
</comment>
<accession>A0AAD6E827</accession>
<dbReference type="GO" id="GO:0044550">
    <property type="term" value="P:secondary metabolite biosynthetic process"/>
    <property type="evidence" value="ECO:0007669"/>
    <property type="project" value="TreeGrafter"/>
</dbReference>
<dbReference type="GO" id="GO:0031177">
    <property type="term" value="F:phosphopantetheine binding"/>
    <property type="evidence" value="ECO:0007669"/>
    <property type="project" value="TreeGrafter"/>
</dbReference>
<organism evidence="4 5">
    <name type="scientific">Penicillium hordei</name>
    <dbReference type="NCBI Taxonomy" id="40994"/>
    <lineage>
        <taxon>Eukaryota</taxon>
        <taxon>Fungi</taxon>
        <taxon>Dikarya</taxon>
        <taxon>Ascomycota</taxon>
        <taxon>Pezizomycotina</taxon>
        <taxon>Eurotiomycetes</taxon>
        <taxon>Eurotiomycetidae</taxon>
        <taxon>Eurotiales</taxon>
        <taxon>Aspergillaceae</taxon>
        <taxon>Penicillium</taxon>
    </lineage>
</organism>